<name>A0A1S8YL92_9GAMM</name>
<keyword evidence="1 2" id="KW-0732">Signal</keyword>
<dbReference type="EMBL" id="MRUL01000009">
    <property type="protein sequence ID" value="OON39443.1"/>
    <property type="molecule type" value="Genomic_DNA"/>
</dbReference>
<gene>
    <name evidence="3" type="ORF">BTJ39_14290</name>
</gene>
<feature type="signal peptide" evidence="2">
    <location>
        <begin position="1"/>
        <end position="20"/>
    </location>
</feature>
<organism evidence="3 4">
    <name type="scientific">Izhakiella australiensis</name>
    <dbReference type="NCBI Taxonomy" id="1926881"/>
    <lineage>
        <taxon>Bacteria</taxon>
        <taxon>Pseudomonadati</taxon>
        <taxon>Pseudomonadota</taxon>
        <taxon>Gammaproteobacteria</taxon>
        <taxon>Enterobacterales</taxon>
        <taxon>Erwiniaceae</taxon>
        <taxon>Izhakiella</taxon>
    </lineage>
</organism>
<protein>
    <recommendedName>
        <fullName evidence="5">Saf-pilin pilus formation protein domain-containing protein</fullName>
    </recommendedName>
</protein>
<sequence length="174" mass="17952">MKISYLLASMGLLASTTALAAATVDPAALGGSANQFVEVTFQEPLAVTHTLTKTGAALTAGKVGDSNTTLASGKVTVTAGTFSATQTLAIKPTTAAKDQPGTNYVAGTAVNTSKPEDNFTFWLYGKSVKTVGGNNWVLDTAGNKEMKYDVIAYKDTVIKAGAYKIAIDAAVYSE</sequence>
<keyword evidence="4" id="KW-1185">Reference proteome</keyword>
<dbReference type="InterPro" id="IPR037028">
    <property type="entry name" value="Dr_adhesin_sf"/>
</dbReference>
<evidence type="ECO:0000256" key="2">
    <source>
        <dbReference type="SAM" id="SignalP"/>
    </source>
</evidence>
<dbReference type="AlphaFoldDB" id="A0A1S8YL92"/>
<evidence type="ECO:0008006" key="5">
    <source>
        <dbReference type="Google" id="ProtNLM"/>
    </source>
</evidence>
<accession>A0A1S8YL92</accession>
<proteinExistence type="predicted"/>
<feature type="chain" id="PRO_5012865519" description="Saf-pilin pilus formation protein domain-containing protein" evidence="2">
    <location>
        <begin position="21"/>
        <end position="174"/>
    </location>
</feature>
<evidence type="ECO:0000256" key="1">
    <source>
        <dbReference type="ARBA" id="ARBA00022729"/>
    </source>
</evidence>
<dbReference type="RefSeq" id="WP_078003376.1">
    <property type="nucleotide sequence ID" value="NZ_MRUL01000009.1"/>
</dbReference>
<dbReference type="Proteomes" id="UP000190667">
    <property type="component" value="Unassembled WGS sequence"/>
</dbReference>
<comment type="caution">
    <text evidence="3">The sequence shown here is derived from an EMBL/GenBank/DDBJ whole genome shotgun (WGS) entry which is preliminary data.</text>
</comment>
<reference evidence="3 4" key="1">
    <citation type="submission" date="2016-12" db="EMBL/GenBank/DDBJ databases">
        <title>Izhakiella australiana sp. nov. of genus Izhakiella isolated from Australian desert.</title>
        <authorList>
            <person name="Ji M."/>
        </authorList>
    </citation>
    <scope>NUCLEOTIDE SEQUENCE [LARGE SCALE GENOMIC DNA]</scope>
    <source>
        <strain evidence="3 4">D4N98</strain>
    </source>
</reference>
<evidence type="ECO:0000313" key="3">
    <source>
        <dbReference type="EMBL" id="OON39443.1"/>
    </source>
</evidence>
<dbReference type="Gene3D" id="2.60.40.1570">
    <property type="entry name" value="Dr adhesin"/>
    <property type="match status" value="1"/>
</dbReference>
<dbReference type="STRING" id="1926881.BTJ39_14290"/>
<evidence type="ECO:0000313" key="4">
    <source>
        <dbReference type="Proteomes" id="UP000190667"/>
    </source>
</evidence>